<comment type="caution">
    <text evidence="1">The sequence shown here is derived from an EMBL/GenBank/DDBJ whole genome shotgun (WGS) entry which is preliminary data.</text>
</comment>
<protein>
    <submittedName>
        <fullName evidence="1">Uncharacterized protein</fullName>
    </submittedName>
</protein>
<gene>
    <name evidence="1" type="ORF">LT42_07160</name>
</gene>
<reference evidence="1 2" key="1">
    <citation type="submission" date="2014-09" db="EMBL/GenBank/DDBJ databases">
        <title>Genome sequence of Pseudomonas lutea strain DSM 17257T.</title>
        <authorList>
            <person name="Kwak Y."/>
            <person name="Shin J.-H."/>
        </authorList>
    </citation>
    <scope>NUCLEOTIDE SEQUENCE [LARGE SCALE GENOMIC DNA]</scope>
    <source>
        <strain evidence="1 2">DSM 17257</strain>
    </source>
</reference>
<dbReference type="RefSeq" id="WP_037011017.1">
    <property type="nucleotide sequence ID" value="NZ_JRMB01000001.1"/>
</dbReference>
<name>A0A9X0JKA6_9PSED</name>
<dbReference type="AlphaFoldDB" id="A0A9X0JKA6"/>
<evidence type="ECO:0000313" key="2">
    <source>
        <dbReference type="Proteomes" id="UP000029719"/>
    </source>
</evidence>
<dbReference type="EMBL" id="JRMB01000001">
    <property type="protein sequence ID" value="KGF65686.1"/>
    <property type="molecule type" value="Genomic_DNA"/>
</dbReference>
<organism evidence="1 2">
    <name type="scientific">Pseudomonas lutea</name>
    <dbReference type="NCBI Taxonomy" id="243924"/>
    <lineage>
        <taxon>Bacteria</taxon>
        <taxon>Pseudomonadati</taxon>
        <taxon>Pseudomonadota</taxon>
        <taxon>Gammaproteobacteria</taxon>
        <taxon>Pseudomonadales</taxon>
        <taxon>Pseudomonadaceae</taxon>
        <taxon>Pseudomonas</taxon>
    </lineage>
</organism>
<sequence>MINNPDTWVLRRTIRRPAPATLHSREVELRMTDDGRYVTLSRYVERYGDPDTASCVVRHHRVPVAQMIRWMVSHGVVEEETSELQSLRVG</sequence>
<dbReference type="Proteomes" id="UP000029719">
    <property type="component" value="Unassembled WGS sequence"/>
</dbReference>
<accession>A0A9X0JKA6</accession>
<proteinExistence type="predicted"/>
<evidence type="ECO:0000313" key="1">
    <source>
        <dbReference type="EMBL" id="KGF65686.1"/>
    </source>
</evidence>